<dbReference type="GO" id="GO:0008658">
    <property type="term" value="F:penicillin binding"/>
    <property type="evidence" value="ECO:0007669"/>
    <property type="project" value="InterPro"/>
</dbReference>
<dbReference type="InterPro" id="IPR005311">
    <property type="entry name" value="PBP_dimer"/>
</dbReference>
<gene>
    <name evidence="3" type="ORF">LCGC14_1823990</name>
</gene>
<organism evidence="3">
    <name type="scientific">marine sediment metagenome</name>
    <dbReference type="NCBI Taxonomy" id="412755"/>
    <lineage>
        <taxon>unclassified sequences</taxon>
        <taxon>metagenomes</taxon>
        <taxon>ecological metagenomes</taxon>
    </lineage>
</organism>
<protein>
    <recommendedName>
        <fullName evidence="2">Penicillin-binding protein dimerisation domain-containing protein</fullName>
    </recommendedName>
</protein>
<keyword evidence="1" id="KW-0812">Transmembrane</keyword>
<dbReference type="Gene3D" id="3.90.1310.10">
    <property type="entry name" value="Penicillin-binding protein 2a (Domain 2)"/>
    <property type="match status" value="1"/>
</dbReference>
<evidence type="ECO:0000256" key="1">
    <source>
        <dbReference type="SAM" id="Phobius"/>
    </source>
</evidence>
<dbReference type="EMBL" id="LAZR01017912">
    <property type="protein sequence ID" value="KKL98478.1"/>
    <property type="molecule type" value="Genomic_DNA"/>
</dbReference>
<feature type="transmembrane region" description="Helical" evidence="1">
    <location>
        <begin position="6"/>
        <end position="26"/>
    </location>
</feature>
<proteinExistence type="predicted"/>
<dbReference type="GO" id="GO:0005886">
    <property type="term" value="C:plasma membrane"/>
    <property type="evidence" value="ECO:0007669"/>
    <property type="project" value="TreeGrafter"/>
</dbReference>
<dbReference type="InterPro" id="IPR036138">
    <property type="entry name" value="PBP_dimer_sf"/>
</dbReference>
<dbReference type="GO" id="GO:0071555">
    <property type="term" value="P:cell wall organization"/>
    <property type="evidence" value="ECO:0007669"/>
    <property type="project" value="TreeGrafter"/>
</dbReference>
<accession>A0A0F9GI73</accession>
<sequence>MYKQRLHVLISICFVAVFVCLGRLAYLQVLKRNEYRSAIEAARILPPVQLPTVRGSIFDRNGNTLAMDKPVFYVQINYQLTRLMDDRFWEGKIQSEIRRNDDMTREQAETEIRNEYSDRLATLMRVLEACAEFKSTDREKIEEKIREINDKMWDSRRFFAWLWEFPNSEIIAEYKAKGKY</sequence>
<reference evidence="3" key="1">
    <citation type="journal article" date="2015" name="Nature">
        <title>Complex archaea that bridge the gap between prokaryotes and eukaryotes.</title>
        <authorList>
            <person name="Spang A."/>
            <person name="Saw J.H."/>
            <person name="Jorgensen S.L."/>
            <person name="Zaremba-Niedzwiedzka K."/>
            <person name="Martijn J."/>
            <person name="Lind A.E."/>
            <person name="van Eijk R."/>
            <person name="Schleper C."/>
            <person name="Guy L."/>
            <person name="Ettema T.J."/>
        </authorList>
    </citation>
    <scope>NUCLEOTIDE SEQUENCE</scope>
</reference>
<comment type="caution">
    <text evidence="3">The sequence shown here is derived from an EMBL/GenBank/DDBJ whole genome shotgun (WGS) entry which is preliminary data.</text>
</comment>
<dbReference type="AlphaFoldDB" id="A0A0F9GI73"/>
<dbReference type="InterPro" id="IPR050515">
    <property type="entry name" value="Beta-lactam/transpept"/>
</dbReference>
<evidence type="ECO:0000313" key="3">
    <source>
        <dbReference type="EMBL" id="KKL98478.1"/>
    </source>
</evidence>
<keyword evidence="1" id="KW-1133">Transmembrane helix</keyword>
<evidence type="ECO:0000259" key="2">
    <source>
        <dbReference type="Pfam" id="PF03717"/>
    </source>
</evidence>
<feature type="non-terminal residue" evidence="3">
    <location>
        <position position="180"/>
    </location>
</feature>
<keyword evidence="1" id="KW-0472">Membrane</keyword>
<dbReference type="SUPFAM" id="SSF56519">
    <property type="entry name" value="Penicillin binding protein dimerisation domain"/>
    <property type="match status" value="1"/>
</dbReference>
<dbReference type="Pfam" id="PF03717">
    <property type="entry name" value="PBP_dimer"/>
    <property type="match status" value="1"/>
</dbReference>
<name>A0A0F9GI73_9ZZZZ</name>
<feature type="domain" description="Penicillin-binding protein dimerisation" evidence="2">
    <location>
        <begin position="52"/>
        <end position="114"/>
    </location>
</feature>
<dbReference type="PANTHER" id="PTHR30627">
    <property type="entry name" value="PEPTIDOGLYCAN D,D-TRANSPEPTIDASE"/>
    <property type="match status" value="1"/>
</dbReference>